<gene>
    <name evidence="1" type="ORF">M8C21_012425</name>
</gene>
<sequence>MGHNIVVGNNMRNVVEMGRIVVVEVEMGRIVVGVVMGRIVVGVEMGRIVVVVVGRKDKDLVEFGMKMEVVGRFGFVQRKDPLIDDLEKMKMMMMNIIV</sequence>
<protein>
    <submittedName>
        <fullName evidence="1">Uncharacterized protein</fullName>
    </submittedName>
</protein>
<evidence type="ECO:0000313" key="1">
    <source>
        <dbReference type="EMBL" id="KAI7748625.1"/>
    </source>
</evidence>
<comment type="caution">
    <text evidence="1">The sequence shown here is derived from an EMBL/GenBank/DDBJ whole genome shotgun (WGS) entry which is preliminary data.</text>
</comment>
<evidence type="ECO:0000313" key="2">
    <source>
        <dbReference type="Proteomes" id="UP001206925"/>
    </source>
</evidence>
<dbReference type="Proteomes" id="UP001206925">
    <property type="component" value="Unassembled WGS sequence"/>
</dbReference>
<proteinExistence type="predicted"/>
<keyword evidence="2" id="KW-1185">Reference proteome</keyword>
<organism evidence="1 2">
    <name type="scientific">Ambrosia artemisiifolia</name>
    <name type="common">Common ragweed</name>
    <dbReference type="NCBI Taxonomy" id="4212"/>
    <lineage>
        <taxon>Eukaryota</taxon>
        <taxon>Viridiplantae</taxon>
        <taxon>Streptophyta</taxon>
        <taxon>Embryophyta</taxon>
        <taxon>Tracheophyta</taxon>
        <taxon>Spermatophyta</taxon>
        <taxon>Magnoliopsida</taxon>
        <taxon>eudicotyledons</taxon>
        <taxon>Gunneridae</taxon>
        <taxon>Pentapetalae</taxon>
        <taxon>asterids</taxon>
        <taxon>campanulids</taxon>
        <taxon>Asterales</taxon>
        <taxon>Asteraceae</taxon>
        <taxon>Asteroideae</taxon>
        <taxon>Heliantheae alliance</taxon>
        <taxon>Heliantheae</taxon>
        <taxon>Ambrosia</taxon>
    </lineage>
</organism>
<reference evidence="1" key="1">
    <citation type="submission" date="2022-06" db="EMBL/GenBank/DDBJ databases">
        <title>Uncovering the hologenomic basis of an extraordinary plant invasion.</title>
        <authorList>
            <person name="Bieker V.C."/>
            <person name="Martin M.D."/>
            <person name="Gilbert T."/>
            <person name="Hodgins K."/>
            <person name="Battlay P."/>
            <person name="Petersen B."/>
            <person name="Wilson J."/>
        </authorList>
    </citation>
    <scope>NUCLEOTIDE SEQUENCE</scope>
    <source>
        <strain evidence="1">AA19_3_7</strain>
        <tissue evidence="1">Leaf</tissue>
    </source>
</reference>
<dbReference type="AlphaFoldDB" id="A0AAD5CYE3"/>
<dbReference type="EMBL" id="JAMZMK010006496">
    <property type="protein sequence ID" value="KAI7748625.1"/>
    <property type="molecule type" value="Genomic_DNA"/>
</dbReference>
<accession>A0AAD5CYE3</accession>
<name>A0AAD5CYE3_AMBAR</name>